<evidence type="ECO:0000256" key="7">
    <source>
        <dbReference type="ARBA" id="ARBA00022695"/>
    </source>
</evidence>
<evidence type="ECO:0000256" key="3">
    <source>
        <dbReference type="ARBA" id="ARBA00012584"/>
    </source>
</evidence>
<evidence type="ECO:0000256" key="8">
    <source>
        <dbReference type="ARBA" id="ARBA00022741"/>
    </source>
</evidence>
<dbReference type="NCBIfam" id="TIGR00057">
    <property type="entry name" value="L-threonylcarbamoyladenylate synthase"/>
    <property type="match status" value="1"/>
</dbReference>
<keyword evidence="7" id="KW-0548">Nucleotidyltransferase</keyword>
<evidence type="ECO:0000256" key="2">
    <source>
        <dbReference type="ARBA" id="ARBA00007663"/>
    </source>
</evidence>
<dbReference type="RefSeq" id="WP_009165471.1">
    <property type="nucleotide sequence ID" value="NZ_ADFP01000097.1"/>
</dbReference>
<dbReference type="Pfam" id="PF01300">
    <property type="entry name" value="Sua5_yciO_yrdC"/>
    <property type="match status" value="1"/>
</dbReference>
<dbReference type="InterPro" id="IPR006070">
    <property type="entry name" value="Sua5-like_dom"/>
</dbReference>
<evidence type="ECO:0000256" key="9">
    <source>
        <dbReference type="ARBA" id="ARBA00022840"/>
    </source>
</evidence>
<dbReference type="SUPFAM" id="SSF55821">
    <property type="entry name" value="YrdC/RibB"/>
    <property type="match status" value="1"/>
</dbReference>
<dbReference type="PANTHER" id="PTHR17490">
    <property type="entry name" value="SUA5"/>
    <property type="match status" value="1"/>
</dbReference>
<evidence type="ECO:0000256" key="10">
    <source>
        <dbReference type="ARBA" id="ARBA00029774"/>
    </source>
</evidence>
<comment type="similarity">
    <text evidence="2">Belongs to the SUA5 family.</text>
</comment>
<dbReference type="EC" id="2.7.7.87" evidence="3"/>
<protein>
    <recommendedName>
        <fullName evidence="10">L-threonylcarbamoyladenylate synthase</fullName>
        <ecNumber evidence="3">2.7.7.87</ecNumber>
    </recommendedName>
    <alternativeName>
        <fullName evidence="10">L-threonylcarbamoyladenylate synthase</fullName>
    </alternativeName>
</protein>
<keyword evidence="14" id="KW-1185">Reference proteome</keyword>
<keyword evidence="4" id="KW-0963">Cytoplasm</keyword>
<comment type="subcellular location">
    <subcellularLocation>
        <location evidence="1">Cytoplasm</location>
    </subcellularLocation>
</comment>
<evidence type="ECO:0000313" key="14">
    <source>
        <dbReference type="Proteomes" id="UP000006462"/>
    </source>
</evidence>
<dbReference type="PANTHER" id="PTHR17490:SF16">
    <property type="entry name" value="THREONYLCARBAMOYL-AMP SYNTHASE"/>
    <property type="match status" value="1"/>
</dbReference>
<comment type="caution">
    <text evidence="13">The sequence shown here is derived from an EMBL/GenBank/DDBJ whole genome shotgun (WGS) entry which is preliminary data.</text>
</comment>
<dbReference type="EMBL" id="ADFP01000097">
    <property type="protein sequence ID" value="EFB90033.1"/>
    <property type="molecule type" value="Genomic_DNA"/>
</dbReference>
<keyword evidence="9" id="KW-0067">ATP-binding</keyword>
<dbReference type="InterPro" id="IPR017945">
    <property type="entry name" value="DHBP_synth_RibB-like_a/b_dom"/>
</dbReference>
<dbReference type="PROSITE" id="PS51163">
    <property type="entry name" value="YRDC"/>
    <property type="match status" value="1"/>
</dbReference>
<gene>
    <name evidence="13" type="ORF">HMPREF7215_0926</name>
</gene>
<comment type="catalytic activity">
    <reaction evidence="11">
        <text>L-threonine + hydrogencarbonate + ATP = L-threonylcarbamoyladenylate + diphosphate + H2O</text>
        <dbReference type="Rhea" id="RHEA:36407"/>
        <dbReference type="ChEBI" id="CHEBI:15377"/>
        <dbReference type="ChEBI" id="CHEBI:17544"/>
        <dbReference type="ChEBI" id="CHEBI:30616"/>
        <dbReference type="ChEBI" id="CHEBI:33019"/>
        <dbReference type="ChEBI" id="CHEBI:57926"/>
        <dbReference type="ChEBI" id="CHEBI:73682"/>
        <dbReference type="EC" id="2.7.7.87"/>
    </reaction>
</comment>
<evidence type="ECO:0000259" key="12">
    <source>
        <dbReference type="PROSITE" id="PS51163"/>
    </source>
</evidence>
<proteinExistence type="inferred from homology"/>
<sequence>MKKYDNIVPVDFWNPDPAVIARAAALIRAGELVAFPTETVYGLGGNALDGEAVKKIYAAKGRPSDNPLILHFPSPEAVERAAFVDDRARRLMARFWPGPLTLVLPARDCVSKEARGGLTTVGCRMPDYPAALAFFAACGV</sequence>
<keyword evidence="5" id="KW-0808">Transferase</keyword>
<reference evidence="13 14" key="1">
    <citation type="submission" date="2009-12" db="EMBL/GenBank/DDBJ databases">
        <authorList>
            <person name="Shrivastava S."/>
            <person name="Madupu R."/>
            <person name="Durkin A.S."/>
            <person name="Torralba M."/>
            <person name="Methe B."/>
            <person name="Sutton G.G."/>
            <person name="Strausberg R.L."/>
            <person name="Nelson K.E."/>
        </authorList>
    </citation>
    <scope>NUCLEOTIDE SEQUENCE [LARGE SCALE GENOMIC DNA]</scope>
    <source>
        <strain evidence="13 14">W5455</strain>
    </source>
</reference>
<feature type="non-terminal residue" evidence="13">
    <location>
        <position position="140"/>
    </location>
</feature>
<evidence type="ECO:0000256" key="5">
    <source>
        <dbReference type="ARBA" id="ARBA00022679"/>
    </source>
</evidence>
<dbReference type="Gene3D" id="3.90.870.10">
    <property type="entry name" value="DHBP synthase"/>
    <property type="match status" value="1"/>
</dbReference>
<evidence type="ECO:0000256" key="1">
    <source>
        <dbReference type="ARBA" id="ARBA00004496"/>
    </source>
</evidence>
<dbReference type="Proteomes" id="UP000006462">
    <property type="component" value="Unassembled WGS sequence"/>
</dbReference>
<name>A0ABM9ZSY3_9BACT</name>
<evidence type="ECO:0000256" key="11">
    <source>
        <dbReference type="ARBA" id="ARBA00048366"/>
    </source>
</evidence>
<keyword evidence="6" id="KW-0819">tRNA processing</keyword>
<dbReference type="InterPro" id="IPR050156">
    <property type="entry name" value="TC-AMP_synthase_SUA5"/>
</dbReference>
<evidence type="ECO:0000256" key="4">
    <source>
        <dbReference type="ARBA" id="ARBA00022490"/>
    </source>
</evidence>
<accession>A0ABM9ZSY3</accession>
<keyword evidence="8" id="KW-0547">Nucleotide-binding</keyword>
<evidence type="ECO:0000313" key="13">
    <source>
        <dbReference type="EMBL" id="EFB90033.1"/>
    </source>
</evidence>
<evidence type="ECO:0000256" key="6">
    <source>
        <dbReference type="ARBA" id="ARBA00022694"/>
    </source>
</evidence>
<feature type="domain" description="YrdC-like" evidence="12">
    <location>
        <begin position="17"/>
        <end position="140"/>
    </location>
</feature>
<organism evidence="13 14">
    <name type="scientific">Pyramidobacter piscolens W5455</name>
    <dbReference type="NCBI Taxonomy" id="352165"/>
    <lineage>
        <taxon>Bacteria</taxon>
        <taxon>Thermotogati</taxon>
        <taxon>Synergistota</taxon>
        <taxon>Synergistia</taxon>
        <taxon>Synergistales</taxon>
        <taxon>Dethiosulfovibrionaceae</taxon>
        <taxon>Pyramidobacter</taxon>
    </lineage>
</organism>